<keyword evidence="5" id="KW-0378">Hydrolase</keyword>
<keyword evidence="9" id="KW-1185">Reference proteome</keyword>
<evidence type="ECO:0000256" key="3">
    <source>
        <dbReference type="ARBA" id="ARBA00022722"/>
    </source>
</evidence>
<keyword evidence="1" id="KW-0808">Transferase</keyword>
<organism evidence="8 9">
    <name type="scientific">Hibiscus syriacus</name>
    <name type="common">Rose of Sharon</name>
    <dbReference type="NCBI Taxonomy" id="106335"/>
    <lineage>
        <taxon>Eukaryota</taxon>
        <taxon>Viridiplantae</taxon>
        <taxon>Streptophyta</taxon>
        <taxon>Embryophyta</taxon>
        <taxon>Tracheophyta</taxon>
        <taxon>Spermatophyta</taxon>
        <taxon>Magnoliopsida</taxon>
        <taxon>eudicotyledons</taxon>
        <taxon>Gunneridae</taxon>
        <taxon>Pentapetalae</taxon>
        <taxon>rosids</taxon>
        <taxon>malvids</taxon>
        <taxon>Malvales</taxon>
        <taxon>Malvaceae</taxon>
        <taxon>Malvoideae</taxon>
        <taxon>Hibiscus</taxon>
    </lineage>
</organism>
<dbReference type="SUPFAM" id="SSF56672">
    <property type="entry name" value="DNA/RNA polymerases"/>
    <property type="match status" value="1"/>
</dbReference>
<dbReference type="GO" id="GO:0003964">
    <property type="term" value="F:RNA-directed DNA polymerase activity"/>
    <property type="evidence" value="ECO:0007669"/>
    <property type="project" value="UniProtKB-KW"/>
</dbReference>
<sequence>MDRDKIWDIEEWEAPTKGHSISFESRKLKDVEQRYTVHEKEITSVVHYLRTWRDYVLESKFVVYTVNVANIYFLTQKKLSLKQTRWQEFLVEFDVSLEHKSWKINFVVDASG</sequence>
<dbReference type="GO" id="GO:0016787">
    <property type="term" value="F:hydrolase activity"/>
    <property type="evidence" value="ECO:0007669"/>
    <property type="project" value="UniProtKB-KW"/>
</dbReference>
<keyword evidence="4" id="KW-0255">Endonuclease</keyword>
<evidence type="ECO:0000313" key="9">
    <source>
        <dbReference type="Proteomes" id="UP000436088"/>
    </source>
</evidence>
<feature type="domain" description="Reverse transcriptase RNase H-like" evidence="7">
    <location>
        <begin position="17"/>
        <end position="93"/>
    </location>
</feature>
<dbReference type="CDD" id="cd09274">
    <property type="entry name" value="RNase_HI_RT_Ty3"/>
    <property type="match status" value="1"/>
</dbReference>
<evidence type="ECO:0000313" key="8">
    <source>
        <dbReference type="EMBL" id="KAE8724307.1"/>
    </source>
</evidence>
<comment type="caution">
    <text evidence="8">The sequence shown here is derived from an EMBL/GenBank/DDBJ whole genome shotgun (WGS) entry which is preliminary data.</text>
</comment>
<dbReference type="EMBL" id="VEPZ02000472">
    <property type="protein sequence ID" value="KAE8724307.1"/>
    <property type="molecule type" value="Genomic_DNA"/>
</dbReference>
<gene>
    <name evidence="8" type="ORF">F3Y22_tig00010533pilonHSYRG00154</name>
</gene>
<keyword evidence="2" id="KW-0548">Nucleotidyltransferase</keyword>
<protein>
    <recommendedName>
        <fullName evidence="7">Reverse transcriptase RNase H-like domain-containing protein</fullName>
    </recommendedName>
</protein>
<keyword evidence="3" id="KW-0540">Nuclease</keyword>
<keyword evidence="6" id="KW-0695">RNA-directed DNA polymerase</keyword>
<dbReference type="Proteomes" id="UP000436088">
    <property type="component" value="Unassembled WGS sequence"/>
</dbReference>
<dbReference type="InterPro" id="IPR043502">
    <property type="entry name" value="DNA/RNA_pol_sf"/>
</dbReference>
<evidence type="ECO:0000259" key="7">
    <source>
        <dbReference type="Pfam" id="PF17917"/>
    </source>
</evidence>
<evidence type="ECO:0000256" key="4">
    <source>
        <dbReference type="ARBA" id="ARBA00022759"/>
    </source>
</evidence>
<reference evidence="8" key="1">
    <citation type="submission" date="2019-09" db="EMBL/GenBank/DDBJ databases">
        <title>Draft genome information of white flower Hibiscus syriacus.</title>
        <authorList>
            <person name="Kim Y.-M."/>
        </authorList>
    </citation>
    <scope>NUCLEOTIDE SEQUENCE [LARGE SCALE GENOMIC DNA]</scope>
    <source>
        <strain evidence="8">YM2019G1</strain>
    </source>
</reference>
<evidence type="ECO:0000256" key="5">
    <source>
        <dbReference type="ARBA" id="ARBA00022801"/>
    </source>
</evidence>
<accession>A0A6A3C746</accession>
<evidence type="ECO:0000256" key="6">
    <source>
        <dbReference type="ARBA" id="ARBA00022918"/>
    </source>
</evidence>
<name>A0A6A3C746_HIBSY</name>
<dbReference type="AlphaFoldDB" id="A0A6A3C746"/>
<dbReference type="InterPro" id="IPR041373">
    <property type="entry name" value="RT_RNaseH"/>
</dbReference>
<dbReference type="PANTHER" id="PTHR34072">
    <property type="entry name" value="ENZYMATIC POLYPROTEIN-RELATED"/>
    <property type="match status" value="1"/>
</dbReference>
<dbReference type="GO" id="GO:0004519">
    <property type="term" value="F:endonuclease activity"/>
    <property type="evidence" value="ECO:0007669"/>
    <property type="project" value="UniProtKB-KW"/>
</dbReference>
<evidence type="ECO:0000256" key="2">
    <source>
        <dbReference type="ARBA" id="ARBA00022695"/>
    </source>
</evidence>
<dbReference type="Pfam" id="PF17917">
    <property type="entry name" value="RT_RNaseH"/>
    <property type="match status" value="1"/>
</dbReference>
<evidence type="ECO:0000256" key="1">
    <source>
        <dbReference type="ARBA" id="ARBA00022679"/>
    </source>
</evidence>
<proteinExistence type="predicted"/>
<dbReference type="PANTHER" id="PTHR34072:SF41">
    <property type="entry name" value="REVERSE TRANSCRIPTASE_RETROTRANSPOSON-DERIVED PROTEIN RNASE H-LIKE DOMAIN-CONTAINING PROTEIN"/>
    <property type="match status" value="1"/>
</dbReference>